<dbReference type="InterPro" id="IPR011204">
    <property type="entry name" value="Virulence_RhuM-like"/>
</dbReference>
<proteinExistence type="predicted"/>
<dbReference type="PANTHER" id="PTHR35810:SF1">
    <property type="entry name" value="CYTOPLASMIC PROTEIN"/>
    <property type="match status" value="1"/>
</dbReference>
<dbReference type="RefSeq" id="WP_057252702.1">
    <property type="nucleotide sequence ID" value="NZ_BQNO01000001.1"/>
</dbReference>
<organism evidence="1 2">
    <name type="scientific">Bacteroides uniformis</name>
    <dbReference type="NCBI Taxonomy" id="820"/>
    <lineage>
        <taxon>Bacteria</taxon>
        <taxon>Pseudomonadati</taxon>
        <taxon>Bacteroidota</taxon>
        <taxon>Bacteroidia</taxon>
        <taxon>Bacteroidales</taxon>
        <taxon>Bacteroidaceae</taxon>
        <taxon>Bacteroides</taxon>
    </lineage>
</organism>
<gene>
    <name evidence="1" type="ORF">ERS852510_00878</name>
</gene>
<dbReference type="PANTHER" id="PTHR35810">
    <property type="entry name" value="CYTOPLASMIC PROTEIN-RELATED"/>
    <property type="match status" value="1"/>
</dbReference>
<evidence type="ECO:0000313" key="1">
    <source>
        <dbReference type="EMBL" id="CUP11705.1"/>
    </source>
</evidence>
<dbReference type="EMBL" id="CZAO01000003">
    <property type="protein sequence ID" value="CUP11705.1"/>
    <property type="molecule type" value="Genomic_DNA"/>
</dbReference>
<dbReference type="Proteomes" id="UP000095766">
    <property type="component" value="Unassembled WGS sequence"/>
</dbReference>
<dbReference type="Pfam" id="PF13310">
    <property type="entry name" value="Virulence_RhuM"/>
    <property type="match status" value="1"/>
</dbReference>
<evidence type="ECO:0000313" key="2">
    <source>
        <dbReference type="Proteomes" id="UP000095766"/>
    </source>
</evidence>
<dbReference type="AlphaFoldDB" id="A0A174T4C9"/>
<accession>A0A174T4C9</accession>
<reference evidence="1 2" key="1">
    <citation type="submission" date="2015-09" db="EMBL/GenBank/DDBJ databases">
        <authorList>
            <consortium name="Pathogen Informatics"/>
        </authorList>
    </citation>
    <scope>NUCLEOTIDE SEQUENCE [LARGE SCALE GENOMIC DNA]</scope>
    <source>
        <strain evidence="1 2">2789STDY5834898</strain>
    </source>
</reference>
<dbReference type="PIRSF" id="PIRSF015268">
    <property type="entry name" value="Virulence_RhuM"/>
    <property type="match status" value="1"/>
</dbReference>
<sequence>MAKNIEIRNSTAEFLIFLLEGKEDGIQVMYKDETIWATQKAMAQLFDCSTDNIGLHLKNIFASGELVKDSVTEKNSATAADGKNYQTMFYNLDAIISVGYRVNSVRATQFRQWCTFVLRQFAIRGYVLDHKRMENGAFLGIDYFEHLLAEIREIRLSERRFYQKLTDIYATAIDYNKDAPTTRLFFKKVQNKMHYAVHGHTAAELIVERADANKEHMGLTTWENAPNGKIVKTDVSVAKNYLREKELEEMGRIVNASLDMAESMAMRHIPMTMEDWAKQIDKFINLFESPILQDSGKVSAEYAKEFAESEFEKYRIIQDRLFQSDFDRFEDNSLPALDIE</sequence>
<name>A0A174T4C9_BACUN</name>
<protein>
    <submittedName>
        <fullName evidence="1">Virulence protein</fullName>
    </submittedName>
</protein>